<reference evidence="1" key="1">
    <citation type="journal article" date="2023" name="G3 (Bethesda)">
        <title>A reference genome for the long-term kleptoplast-retaining sea slug Elysia crispata morphotype clarki.</title>
        <authorList>
            <person name="Eastman K.E."/>
            <person name="Pendleton A.L."/>
            <person name="Shaikh M.A."/>
            <person name="Suttiyut T."/>
            <person name="Ogas R."/>
            <person name="Tomko P."/>
            <person name="Gavelis G."/>
            <person name="Widhalm J.R."/>
            <person name="Wisecaver J.H."/>
        </authorList>
    </citation>
    <scope>NUCLEOTIDE SEQUENCE</scope>
    <source>
        <strain evidence="1">ECLA1</strain>
    </source>
</reference>
<sequence>LKDELFTEV</sequence>
<dbReference type="EMBL" id="JAWDGP010006148">
    <property type="protein sequence ID" value="KAK3746406.1"/>
    <property type="molecule type" value="Genomic_DNA"/>
</dbReference>
<evidence type="ECO:0000313" key="2">
    <source>
        <dbReference type="Proteomes" id="UP001283361"/>
    </source>
</evidence>
<accession>A0AAE1CZR5</accession>
<name>A0AAE1CZR5_9GAST</name>
<organism evidence="1 2">
    <name type="scientific">Elysia crispata</name>
    <name type="common">lettuce slug</name>
    <dbReference type="NCBI Taxonomy" id="231223"/>
    <lineage>
        <taxon>Eukaryota</taxon>
        <taxon>Metazoa</taxon>
        <taxon>Spiralia</taxon>
        <taxon>Lophotrochozoa</taxon>
        <taxon>Mollusca</taxon>
        <taxon>Gastropoda</taxon>
        <taxon>Heterobranchia</taxon>
        <taxon>Euthyneura</taxon>
        <taxon>Panpulmonata</taxon>
        <taxon>Sacoglossa</taxon>
        <taxon>Placobranchoidea</taxon>
        <taxon>Plakobranchidae</taxon>
        <taxon>Elysia</taxon>
    </lineage>
</organism>
<gene>
    <name evidence="1" type="ORF">RRG08_004989</name>
</gene>
<protein>
    <submittedName>
        <fullName evidence="1">Uncharacterized protein</fullName>
    </submittedName>
</protein>
<comment type="caution">
    <text evidence="1">The sequence shown here is derived from an EMBL/GenBank/DDBJ whole genome shotgun (WGS) entry which is preliminary data.</text>
</comment>
<keyword evidence="2" id="KW-1185">Reference proteome</keyword>
<evidence type="ECO:0000313" key="1">
    <source>
        <dbReference type="EMBL" id="KAK3746406.1"/>
    </source>
</evidence>
<dbReference type="Proteomes" id="UP001283361">
    <property type="component" value="Unassembled WGS sequence"/>
</dbReference>
<proteinExistence type="predicted"/>
<feature type="non-terminal residue" evidence="1">
    <location>
        <position position="9"/>
    </location>
</feature>